<accession>A0A9P7YPV9</accession>
<organism evidence="1 2">
    <name type="scientific">Amylocarpus encephaloides</name>
    <dbReference type="NCBI Taxonomy" id="45428"/>
    <lineage>
        <taxon>Eukaryota</taxon>
        <taxon>Fungi</taxon>
        <taxon>Dikarya</taxon>
        <taxon>Ascomycota</taxon>
        <taxon>Pezizomycotina</taxon>
        <taxon>Leotiomycetes</taxon>
        <taxon>Helotiales</taxon>
        <taxon>Helotiales incertae sedis</taxon>
        <taxon>Amylocarpus</taxon>
    </lineage>
</organism>
<name>A0A9P7YPV9_9HELO</name>
<dbReference type="AlphaFoldDB" id="A0A9P7YPV9"/>
<dbReference type="Gene3D" id="3.30.420.40">
    <property type="match status" value="2"/>
</dbReference>
<dbReference type="Proteomes" id="UP000824998">
    <property type="component" value="Unassembled WGS sequence"/>
</dbReference>
<reference evidence="1" key="1">
    <citation type="journal article" date="2021" name="IMA Fungus">
        <title>Genomic characterization of three marine fungi, including Emericellopsis atlantica sp. nov. with signatures of a generalist lifestyle and marine biomass degradation.</title>
        <authorList>
            <person name="Hagestad O.C."/>
            <person name="Hou L."/>
            <person name="Andersen J.H."/>
            <person name="Hansen E.H."/>
            <person name="Altermark B."/>
            <person name="Li C."/>
            <person name="Kuhnert E."/>
            <person name="Cox R.J."/>
            <person name="Crous P.W."/>
            <person name="Spatafora J.W."/>
            <person name="Lail K."/>
            <person name="Amirebrahimi M."/>
            <person name="Lipzen A."/>
            <person name="Pangilinan J."/>
            <person name="Andreopoulos W."/>
            <person name="Hayes R.D."/>
            <person name="Ng V."/>
            <person name="Grigoriev I.V."/>
            <person name="Jackson S.A."/>
            <person name="Sutton T.D.S."/>
            <person name="Dobson A.D.W."/>
            <person name="Rama T."/>
        </authorList>
    </citation>
    <scope>NUCLEOTIDE SEQUENCE</scope>
    <source>
        <strain evidence="1">TRa018bII</strain>
    </source>
</reference>
<dbReference type="PANTHER" id="PTHR42749">
    <property type="entry name" value="CELL SHAPE-DETERMINING PROTEIN MREB"/>
    <property type="match status" value="1"/>
</dbReference>
<dbReference type="OrthoDB" id="2394218at2759"/>
<sequence>MTDAFRPDLVIAIDFGMTCTGVAFCNISTGEETVRWLQKWPGRSNAVENKVPTLLVYPNDVTTPSSWGFLSEKPAEQMSDEKECKEWFKTFLDEDRLLMAQRESQGQNVCPASIDEVERLCRDFFRFLYTTIQQKLEGELASRWEDAKIEFIFSVPTTWKPTPTVERFRSTFEQAGFGKFPNHRAIIGLTEAEAAAVHTARVFPRIFNDRDVLLVCDVGGGTTDLCVLRVLNSKGADAIELEQMDIVQGATIGSVQLDEAFELSVRERLEIADNSIPMELPEKELDDMAWEMAKSKEYQNAKCEYGIDDDTEFFTVALPRLRRGYANEQAGINYGEMRFRRTEIKHYFDIQIEKLFDLIDKQFARLQYNLPGVQIAHLVLSGGLGNSAYVQTRLRQRYSSGHSPFFNAKALQIRVAPEPQLVVCKGIVADRVQKIRHGTSMLGWRCSRSSYGTICKVLFDENNPAHQGHRTQLDTLDGKSYVSECINWFIKKGEPVSTDYPIIKPFTRKCPRATGHDPNPHRAFGTGVITCDLEAHQLPLVMDSSCRYLCEINSDLSSLPLSLFKLKNRHWWQSGSQYHRIEYVIKVNLGPADISFELWYAGRKISGNNSIVVEWAAAAPPSILPEQRALGGMNGGQWMPAAGGGGGGRTGGGVLGRRAEKGNAMVRGLEGGNVRWET</sequence>
<protein>
    <submittedName>
        <fullName evidence="1">Uncharacterized protein</fullName>
    </submittedName>
</protein>
<dbReference type="CDD" id="cd10170">
    <property type="entry name" value="ASKHA_NBD_HSP70"/>
    <property type="match status" value="1"/>
</dbReference>
<evidence type="ECO:0000313" key="1">
    <source>
        <dbReference type="EMBL" id="KAG9236973.1"/>
    </source>
</evidence>
<gene>
    <name evidence="1" type="ORF">BJ875DRAFT_190386</name>
</gene>
<dbReference type="EMBL" id="MU251395">
    <property type="protein sequence ID" value="KAG9236973.1"/>
    <property type="molecule type" value="Genomic_DNA"/>
</dbReference>
<evidence type="ECO:0000313" key="2">
    <source>
        <dbReference type="Proteomes" id="UP000824998"/>
    </source>
</evidence>
<comment type="caution">
    <text evidence="1">The sequence shown here is derived from an EMBL/GenBank/DDBJ whole genome shotgun (WGS) entry which is preliminary data.</text>
</comment>
<dbReference type="Gene3D" id="3.90.640.10">
    <property type="entry name" value="Actin, Chain A, domain 4"/>
    <property type="match status" value="1"/>
</dbReference>
<dbReference type="PANTHER" id="PTHR42749:SF1">
    <property type="entry name" value="CELL SHAPE-DETERMINING PROTEIN MREB"/>
    <property type="match status" value="1"/>
</dbReference>
<keyword evidence="2" id="KW-1185">Reference proteome</keyword>
<proteinExistence type="predicted"/>
<dbReference type="InterPro" id="IPR043129">
    <property type="entry name" value="ATPase_NBD"/>
</dbReference>
<dbReference type="SUPFAM" id="SSF53067">
    <property type="entry name" value="Actin-like ATPase domain"/>
    <property type="match status" value="1"/>
</dbReference>